<keyword evidence="2" id="KW-1185">Reference proteome</keyword>
<dbReference type="EMBL" id="JBBWYZ010000033">
    <property type="protein sequence ID" value="MEK9515195.1"/>
    <property type="molecule type" value="Genomic_DNA"/>
</dbReference>
<gene>
    <name evidence="1" type="ORF">AAEJ74_27135</name>
</gene>
<dbReference type="Proteomes" id="UP001387447">
    <property type="component" value="Unassembled WGS sequence"/>
</dbReference>
<organism evidence="1 2">
    <name type="scientific">Limnospira fusiformis PMC 851.14</name>
    <dbReference type="NCBI Taxonomy" id="2219512"/>
    <lineage>
        <taxon>Bacteria</taxon>
        <taxon>Bacillati</taxon>
        <taxon>Cyanobacteriota</taxon>
        <taxon>Cyanophyceae</taxon>
        <taxon>Oscillatoriophycideae</taxon>
        <taxon>Oscillatoriales</taxon>
        <taxon>Sirenicapillariaceae</taxon>
        <taxon>Limnospira</taxon>
    </lineage>
</organism>
<evidence type="ECO:0000313" key="1">
    <source>
        <dbReference type="EMBL" id="MEK9515195.1"/>
    </source>
</evidence>
<name>A0ABU9ET94_LIMFS</name>
<accession>A0ABU9ET94</accession>
<reference evidence="1 2" key="1">
    <citation type="journal article" date="2024" name="Front. Microbiol.">
        <title>Transcriptomic insights into the dominance of two phototrophs throughout the water column of a tropical hypersaline-alkaline crater lake (Dziani Dzaha, Mayotte).</title>
        <authorList>
            <person name="Duperron S."/>
            <person name="Halary S."/>
            <person name="Bouly J.-P."/>
            <person name="Roussel T."/>
            <person name="Hugoni M."/>
            <person name="Bruto M."/>
            <person name="Oger P."/>
            <person name="Duval C."/>
            <person name="Woo A."/>
            <person name="Jezequiel D."/>
            <person name="Ader M."/>
            <person name="Leboulanger C."/>
            <person name="Agogue H."/>
            <person name="Grossi V."/>
            <person name="Trousselier M."/>
            <person name="Bernard C."/>
        </authorList>
    </citation>
    <scope>NUCLEOTIDE SEQUENCE [LARGE SCALE GENOMIC DNA]</scope>
    <source>
        <strain evidence="1 2">PMC 851.14</strain>
    </source>
</reference>
<proteinExistence type="predicted"/>
<sequence length="43" mass="4661">MADLAPAPTSTDPFPTAVFGEVVRSHFTEFHRISTSNNAPNVM</sequence>
<comment type="caution">
    <text evidence="1">The sequence shown here is derived from an EMBL/GenBank/DDBJ whole genome shotgun (WGS) entry which is preliminary data.</text>
</comment>
<dbReference type="RefSeq" id="WP_257720183.1">
    <property type="nucleotide sequence ID" value="NZ_JBBWYZ010000033.1"/>
</dbReference>
<evidence type="ECO:0000313" key="2">
    <source>
        <dbReference type="Proteomes" id="UP001387447"/>
    </source>
</evidence>
<protein>
    <submittedName>
        <fullName evidence="1">Uncharacterized protein</fullName>
    </submittedName>
</protein>